<name>A0A7I8JQE9_SPIIN</name>
<feature type="region of interest" description="Disordered" evidence="1">
    <location>
        <begin position="41"/>
        <end position="60"/>
    </location>
</feature>
<accession>A0A7I8JQE9</accession>
<protein>
    <submittedName>
        <fullName evidence="2">Uncharacterized protein</fullName>
    </submittedName>
</protein>
<evidence type="ECO:0000313" key="2">
    <source>
        <dbReference type="EMBL" id="CAA2633278.1"/>
    </source>
</evidence>
<evidence type="ECO:0000256" key="1">
    <source>
        <dbReference type="SAM" id="MobiDB-lite"/>
    </source>
</evidence>
<evidence type="ECO:0000313" key="4">
    <source>
        <dbReference type="Proteomes" id="UP000663760"/>
    </source>
</evidence>
<sequence>MAASKAAMVSASKHKVSLNIGQQTLYAAKRALGDPPLAVPFPNPKRLAPGANAPPAMERV</sequence>
<dbReference type="EMBL" id="LR743603">
    <property type="protein sequence ID" value="CAA2633278.1"/>
    <property type="molecule type" value="Genomic_DNA"/>
</dbReference>
<dbReference type="Proteomes" id="UP000663760">
    <property type="component" value="Chromosome 16"/>
</dbReference>
<keyword evidence="4" id="KW-1185">Reference proteome</keyword>
<organism evidence="2">
    <name type="scientific">Spirodela intermedia</name>
    <name type="common">Intermediate duckweed</name>
    <dbReference type="NCBI Taxonomy" id="51605"/>
    <lineage>
        <taxon>Eukaryota</taxon>
        <taxon>Viridiplantae</taxon>
        <taxon>Streptophyta</taxon>
        <taxon>Embryophyta</taxon>
        <taxon>Tracheophyta</taxon>
        <taxon>Spermatophyta</taxon>
        <taxon>Magnoliopsida</taxon>
        <taxon>Liliopsida</taxon>
        <taxon>Araceae</taxon>
        <taxon>Lemnoideae</taxon>
        <taxon>Spirodela</taxon>
    </lineage>
</organism>
<proteinExistence type="predicted"/>
<dbReference type="EMBL" id="LR746279">
    <property type="protein sequence ID" value="CAA7409580.1"/>
    <property type="molecule type" value="Genomic_DNA"/>
</dbReference>
<dbReference type="AlphaFoldDB" id="A0A7I8JQE9"/>
<evidence type="ECO:0000313" key="3">
    <source>
        <dbReference type="EMBL" id="CAA7409580.1"/>
    </source>
</evidence>
<gene>
    <name evidence="2" type="ORF">SI7747_16018808</name>
    <name evidence="3" type="ORF">SI8410_16020258</name>
</gene>
<reference evidence="2" key="1">
    <citation type="submission" date="2019-12" db="EMBL/GenBank/DDBJ databases">
        <authorList>
            <person name="Scholz U."/>
            <person name="Mascher M."/>
            <person name="Fiebig A."/>
        </authorList>
    </citation>
    <scope>NUCLEOTIDE SEQUENCE</scope>
</reference>